<organism evidence="2 3">
    <name type="scientific">Pandoraea iniqua</name>
    <dbReference type="NCBI Taxonomy" id="2508288"/>
    <lineage>
        <taxon>Bacteria</taxon>
        <taxon>Pseudomonadati</taxon>
        <taxon>Pseudomonadota</taxon>
        <taxon>Betaproteobacteria</taxon>
        <taxon>Burkholderiales</taxon>
        <taxon>Burkholderiaceae</taxon>
        <taxon>Pandoraea</taxon>
    </lineage>
</organism>
<dbReference type="PANTHER" id="PTHR34354:SF1">
    <property type="entry name" value="NADPH-DEPENDENT 7-CYANO-7-DEAZAGUANINE REDUCTASE"/>
    <property type="match status" value="1"/>
</dbReference>
<accession>A0A5E4Z977</accession>
<evidence type="ECO:0000313" key="2">
    <source>
        <dbReference type="EMBL" id="VVE57257.1"/>
    </source>
</evidence>
<name>A0A5E4Z977_9BURK</name>
<evidence type="ECO:0000259" key="1">
    <source>
        <dbReference type="Pfam" id="PF14819"/>
    </source>
</evidence>
<protein>
    <submittedName>
        <fullName evidence="2">NADPH-dependent 7-cyano-7-deazaguanine reductase</fullName>
        <ecNumber evidence="2">1.7.1.13</ecNumber>
    </submittedName>
</protein>
<sequence>MSCNESGAASAVNVHATHGAEHVSANAMASSFPRPLPRARLRGSPDTAHGINMRGYDLWNDYEVAWLDMHERPQIAVLEIVIPCDSPFTLEMSDARRYLSTLRELRFESVQALEAHVAGALTHCLKSYVLVRATPVRHVVRATCGGEPDAVSLDTEPVSVVRGGVQASLLRTIHDVGDAGDSRDAGHAGDGLATLAHECLCSDLLSSRCPLTGGIDVGTVWIDYIGARICRRTLLGYVLSFRDSEMFHEQCVETVFLDVLAQCVPTRLTVGARFTRRHGLDINPVRSTHAISIRNVRTVRQ</sequence>
<dbReference type="Gene3D" id="3.30.1130.10">
    <property type="match status" value="2"/>
</dbReference>
<gene>
    <name evidence="2" type="primary">queF_1</name>
    <name evidence="2" type="ORF">PIN31115_05162</name>
</gene>
<dbReference type="InterPro" id="IPR029139">
    <property type="entry name" value="QueF_N"/>
</dbReference>
<dbReference type="GO" id="GO:0033739">
    <property type="term" value="F:preQ1 synthase activity"/>
    <property type="evidence" value="ECO:0007669"/>
    <property type="project" value="UniProtKB-EC"/>
</dbReference>
<dbReference type="Pfam" id="PF14489">
    <property type="entry name" value="QueF"/>
    <property type="match status" value="1"/>
</dbReference>
<evidence type="ECO:0000313" key="3">
    <source>
        <dbReference type="Proteomes" id="UP000333828"/>
    </source>
</evidence>
<keyword evidence="3" id="KW-1185">Reference proteome</keyword>
<dbReference type="EC" id="1.7.1.13" evidence="2"/>
<dbReference type="RefSeq" id="WP_150686487.1">
    <property type="nucleotide sequence ID" value="NZ_CABPSI010000007.1"/>
</dbReference>
<keyword evidence="2" id="KW-0560">Oxidoreductase</keyword>
<dbReference type="InterPro" id="IPR050084">
    <property type="entry name" value="NADPH_dep_7-cyano-7-deazaG_red"/>
</dbReference>
<dbReference type="EMBL" id="CABPSI010000007">
    <property type="protein sequence ID" value="VVE57257.1"/>
    <property type="molecule type" value="Genomic_DNA"/>
</dbReference>
<dbReference type="PANTHER" id="PTHR34354">
    <property type="entry name" value="NADPH-DEPENDENT 7-CYANO-7-DEAZAGUANINE REDUCTASE"/>
    <property type="match status" value="1"/>
</dbReference>
<dbReference type="Pfam" id="PF14819">
    <property type="entry name" value="QueF_N"/>
    <property type="match status" value="1"/>
</dbReference>
<dbReference type="GO" id="GO:0008616">
    <property type="term" value="P:tRNA queuosine(34) biosynthetic process"/>
    <property type="evidence" value="ECO:0007669"/>
    <property type="project" value="InterPro"/>
</dbReference>
<proteinExistence type="predicted"/>
<feature type="domain" description="NADPH-dependent 7-cyano-7-deazaguanine reductase N-terminal" evidence="1">
    <location>
        <begin position="34"/>
        <end position="131"/>
    </location>
</feature>
<dbReference type="Proteomes" id="UP000333828">
    <property type="component" value="Unassembled WGS sequence"/>
</dbReference>
<dbReference type="InterPro" id="IPR029500">
    <property type="entry name" value="QueF"/>
</dbReference>
<dbReference type="InterPro" id="IPR043133">
    <property type="entry name" value="GTP-CH-I_C/QueF"/>
</dbReference>
<reference evidence="2 3" key="1">
    <citation type="submission" date="2019-08" db="EMBL/GenBank/DDBJ databases">
        <authorList>
            <person name="Peeters C."/>
        </authorList>
    </citation>
    <scope>NUCLEOTIDE SEQUENCE [LARGE SCALE GENOMIC DNA]</scope>
    <source>
        <strain evidence="2 3">LMG 31115</strain>
    </source>
</reference>
<dbReference type="AlphaFoldDB" id="A0A5E4Z977"/>